<accession>A0A1L0B572</accession>
<gene>
    <name evidence="2" type="ORF">HGUI_03747</name>
</gene>
<evidence type="ECO:0000313" key="3">
    <source>
        <dbReference type="Proteomes" id="UP000183365"/>
    </source>
</evidence>
<evidence type="ECO:0000256" key="1">
    <source>
        <dbReference type="SAM" id="MobiDB-lite"/>
    </source>
</evidence>
<proteinExistence type="predicted"/>
<dbReference type="AlphaFoldDB" id="A0A1L0B572"/>
<dbReference type="EMBL" id="FQNF01000114">
    <property type="protein sequence ID" value="SGZ41546.1"/>
    <property type="molecule type" value="Genomic_DNA"/>
</dbReference>
<keyword evidence="3" id="KW-1185">Reference proteome</keyword>
<protein>
    <submittedName>
        <fullName evidence="2">Uncharacterized protein</fullName>
    </submittedName>
</protein>
<feature type="compositionally biased region" description="Polar residues" evidence="1">
    <location>
        <begin position="121"/>
        <end position="153"/>
    </location>
</feature>
<organism evidence="2 3">
    <name type="scientific">Hanseniaspora guilliermondii</name>
    <dbReference type="NCBI Taxonomy" id="56406"/>
    <lineage>
        <taxon>Eukaryota</taxon>
        <taxon>Fungi</taxon>
        <taxon>Dikarya</taxon>
        <taxon>Ascomycota</taxon>
        <taxon>Saccharomycotina</taxon>
        <taxon>Saccharomycetes</taxon>
        <taxon>Saccharomycodales</taxon>
        <taxon>Saccharomycodaceae</taxon>
        <taxon>Hanseniaspora</taxon>
    </lineage>
</organism>
<name>A0A1L0B572_9ASCO</name>
<sequence>MKETSSKPLNTSTNLTVISDTSSGNNSFGVNKNFSIKVEGEEDLISFLTDSSIPEFSNQGEHTDDYTFYNPLPLNKNNLYSSNLLSEINSTSQIIENYRNNVLNNYKKQFNIPSTQINNNYISPETSRPGSSLNKPVISNTNYQPDYNSPNENNYKKKPHIEDLIDVASNINSTIKHKDISSSLIDNTNSSCYCSHPLSDIVSSTSCYRKINESDLQYYEYPLRDNFAAYKKDLSIQYYISQYFKLMDNIIIKKHTTSTYATLLNSKEIKDLINNKTKDECIDQLIDVVLKNKLKKKTKKLSNIYKLTEPTISFIEYLKKRVCTILDKGTIISTIIQLKTVYKDIKINDDEQHKFVMSVLKINYKLNNDKLEISNNNFSKLVGMKIESLNTCELELLKMIT</sequence>
<dbReference type="Proteomes" id="UP000183365">
    <property type="component" value="Unassembled WGS sequence"/>
</dbReference>
<reference evidence="3" key="1">
    <citation type="submission" date="2016-11" db="EMBL/GenBank/DDBJ databases">
        <authorList>
            <person name="Guldener U."/>
        </authorList>
    </citation>
    <scope>NUCLEOTIDE SEQUENCE [LARGE SCALE GENOMIC DNA]</scope>
</reference>
<evidence type="ECO:0000313" key="2">
    <source>
        <dbReference type="EMBL" id="SGZ41546.1"/>
    </source>
</evidence>
<dbReference type="OrthoDB" id="3973106at2759"/>
<feature type="region of interest" description="Disordered" evidence="1">
    <location>
        <begin position="121"/>
        <end position="156"/>
    </location>
</feature>
<dbReference type="VEuPathDB" id="FungiDB:HGUI_03747"/>